<reference evidence="3 4" key="1">
    <citation type="submission" date="2011-02" db="EMBL/GenBank/DDBJ databases">
        <title>The Genome Sequence of Sphaeroforma arctica JP610.</title>
        <authorList>
            <consortium name="The Broad Institute Genome Sequencing Platform"/>
            <person name="Russ C."/>
            <person name="Cuomo C."/>
            <person name="Young S.K."/>
            <person name="Zeng Q."/>
            <person name="Gargeya S."/>
            <person name="Alvarado L."/>
            <person name="Berlin A."/>
            <person name="Chapman S.B."/>
            <person name="Chen Z."/>
            <person name="Freedman E."/>
            <person name="Gellesch M."/>
            <person name="Goldberg J."/>
            <person name="Griggs A."/>
            <person name="Gujja S."/>
            <person name="Heilman E."/>
            <person name="Heiman D."/>
            <person name="Howarth C."/>
            <person name="Mehta T."/>
            <person name="Neiman D."/>
            <person name="Pearson M."/>
            <person name="Roberts A."/>
            <person name="Saif S."/>
            <person name="Shea T."/>
            <person name="Shenoy N."/>
            <person name="Sisk P."/>
            <person name="Stolte C."/>
            <person name="Sykes S."/>
            <person name="White J."/>
            <person name="Yandava C."/>
            <person name="Burger G."/>
            <person name="Gray M.W."/>
            <person name="Holland P.W.H."/>
            <person name="King N."/>
            <person name="Lang F.B.F."/>
            <person name="Roger A.J."/>
            <person name="Ruiz-Trillo I."/>
            <person name="Haas B."/>
            <person name="Nusbaum C."/>
            <person name="Birren B."/>
        </authorList>
    </citation>
    <scope>NUCLEOTIDE SEQUENCE [LARGE SCALE GENOMIC DNA]</scope>
    <source>
        <strain evidence="3 4">JP610</strain>
    </source>
</reference>
<dbReference type="InterPro" id="IPR038192">
    <property type="entry name" value="CSTF_C_sf"/>
</dbReference>
<feature type="domain" description="Transcription termination and cleavage factor C-terminal" evidence="2">
    <location>
        <begin position="360"/>
        <end position="395"/>
    </location>
</feature>
<accession>A0A0L0G8Z4</accession>
<evidence type="ECO:0000259" key="2">
    <source>
        <dbReference type="Pfam" id="PF14304"/>
    </source>
</evidence>
<dbReference type="EMBL" id="KQ241746">
    <property type="protein sequence ID" value="KNC84713.1"/>
    <property type="molecule type" value="Genomic_DNA"/>
</dbReference>
<dbReference type="STRING" id="667725.A0A0L0G8Z4"/>
<dbReference type="GeneID" id="25903591"/>
<feature type="compositionally biased region" description="Basic and acidic residues" evidence="1">
    <location>
        <begin position="16"/>
        <end position="32"/>
    </location>
</feature>
<feature type="compositionally biased region" description="Low complexity" evidence="1">
    <location>
        <begin position="197"/>
        <end position="219"/>
    </location>
</feature>
<dbReference type="Pfam" id="PF14304">
    <property type="entry name" value="CSTF_C"/>
    <property type="match status" value="1"/>
</dbReference>
<dbReference type="Proteomes" id="UP000054560">
    <property type="component" value="Unassembled WGS sequence"/>
</dbReference>
<evidence type="ECO:0000313" key="4">
    <source>
        <dbReference type="Proteomes" id="UP000054560"/>
    </source>
</evidence>
<gene>
    <name evidence="3" type="ORF">SARC_03087</name>
</gene>
<evidence type="ECO:0000313" key="3">
    <source>
        <dbReference type="EMBL" id="KNC84713.1"/>
    </source>
</evidence>
<dbReference type="OrthoDB" id="272703at2759"/>
<proteinExistence type="predicted"/>
<feature type="region of interest" description="Disordered" evidence="1">
    <location>
        <begin position="16"/>
        <end position="222"/>
    </location>
</feature>
<feature type="compositionally biased region" description="Polar residues" evidence="1">
    <location>
        <begin position="141"/>
        <end position="158"/>
    </location>
</feature>
<feature type="compositionally biased region" description="Low complexity" evidence="1">
    <location>
        <begin position="60"/>
        <end position="73"/>
    </location>
</feature>
<feature type="compositionally biased region" description="Low complexity" evidence="1">
    <location>
        <begin position="83"/>
        <end position="118"/>
    </location>
</feature>
<dbReference type="Gene3D" id="1.10.20.70">
    <property type="entry name" value="Transcription termination and cleavage factor, C-terminal domain"/>
    <property type="match status" value="1"/>
</dbReference>
<sequence length="399" mass="43600">MFNGAEFNGRALRVKVYEAKGPDRGDSGRGRDGGGPGSMRGPGRNYLQHGGGDGNEYSSNNTGPNYNNHNTQNRPQGSHGRYDNNNNNNYSNQGSNQNPNQSQYNSNDNSMNDMNSGDRGSQVYDGSNGPPPGQFGGKNRSGPNYENPNSNISNSNVYSAPPLPPQMGLPAPGANLDGRKGSQLFQGPPNMGPPPQQRQQQQQPQRASQSYPPGQGQPPMEKMGMDATQLYIQPQGPPPQQFQQYHNQPSLQQGPNTYQAIPGPPPPAKPPVQDLVFSLDGLSKEKAYELIKELKNMPMDDARGLLKINPTLTKQLLTAVISCNLITEDTLQELVEAMQRNPPPPETVEPPKPAQQALPVNEQQELINMLMKLTPQEIDSLPPAQRKMLLDLRQQQGQL</sequence>
<dbReference type="InterPro" id="IPR026896">
    <property type="entry name" value="CSTF_C"/>
</dbReference>
<dbReference type="AlphaFoldDB" id="A0A0L0G8Z4"/>
<evidence type="ECO:0000256" key="1">
    <source>
        <dbReference type="SAM" id="MobiDB-lite"/>
    </source>
</evidence>
<name>A0A0L0G8Z4_9EUKA</name>
<organism evidence="3 4">
    <name type="scientific">Sphaeroforma arctica JP610</name>
    <dbReference type="NCBI Taxonomy" id="667725"/>
    <lineage>
        <taxon>Eukaryota</taxon>
        <taxon>Ichthyosporea</taxon>
        <taxon>Ichthyophonida</taxon>
        <taxon>Sphaeroforma</taxon>
    </lineage>
</organism>
<dbReference type="RefSeq" id="XP_014158615.1">
    <property type="nucleotide sequence ID" value="XM_014303140.1"/>
</dbReference>
<protein>
    <recommendedName>
        <fullName evidence="2">Transcription termination and cleavage factor C-terminal domain-containing protein</fullName>
    </recommendedName>
</protein>
<dbReference type="GO" id="GO:0031124">
    <property type="term" value="P:mRNA 3'-end processing"/>
    <property type="evidence" value="ECO:0007669"/>
    <property type="project" value="InterPro"/>
</dbReference>
<keyword evidence="4" id="KW-1185">Reference proteome</keyword>